<comment type="caution">
    <text evidence="3">The sequence shown here is derived from an EMBL/GenBank/DDBJ whole genome shotgun (WGS) entry which is preliminary data.</text>
</comment>
<feature type="transmembrane region" description="Helical" evidence="2">
    <location>
        <begin position="42"/>
        <end position="64"/>
    </location>
</feature>
<feature type="transmembrane region" description="Helical" evidence="2">
    <location>
        <begin position="363"/>
        <end position="385"/>
    </location>
</feature>
<feature type="transmembrane region" description="Helical" evidence="2">
    <location>
        <begin position="262"/>
        <end position="283"/>
    </location>
</feature>
<dbReference type="Proteomes" id="UP001144396">
    <property type="component" value="Unassembled WGS sequence"/>
</dbReference>
<evidence type="ECO:0000256" key="1">
    <source>
        <dbReference type="SAM" id="MobiDB-lite"/>
    </source>
</evidence>
<feature type="region of interest" description="Disordered" evidence="1">
    <location>
        <begin position="1"/>
        <end position="21"/>
    </location>
</feature>
<name>A0A9W6FS20_9MICO</name>
<feature type="transmembrane region" description="Helical" evidence="2">
    <location>
        <begin position="480"/>
        <end position="501"/>
    </location>
</feature>
<sequence length="555" mass="58284">MSTATAPARRAPEASAPLGPPRPLAGTGALLRFMLRRDRIRFFGWTLGLTMMLVYFSGVLRFVFPNPEDLQTIIGFTASPVGALLGGPGFGYDDLTLDRFLVSQYGLYLITGAGLMGILTVMRHTRREEQAGRAELLRASAVGRVAQHTAALLVAVLMSVVVAVLYGAVLTAQGTDAAGAFTFGASVGAAGIAFAGLAATTAQLTAFSRAGSGIAGTVLGLSFLVRGLGDMSSAQGGDLGWLSWLSPIGWSQQTAPYVYDRWWPLALSLAFAAVCAGIGFWLAGRRDLGSGLIAARRGSPAAAPWLASPFALAFRLQRSAIIGWTLALFASAIAYGSFSQPLVEGFVDAPPELLAIMGAEDDILSGYLGLMGLMMAFFAVIFAILSVQSLRGEELDGRGEGVLTAAVGRGTWMTSWLVVAALAVAWLQFASGVGQAIGASTSTGDWSIFWDVVLGHVAHSPAVWVVLAVAALLYGWLPRLLGVVWVLFGYAFIVGFFGPLFDLPDVALWISPFEHIGEYPGEELSGVAMLVLAGVAVVVAAIGVLGFRRRDLISD</sequence>
<protein>
    <submittedName>
        <fullName evidence="3">Exporter of polyketide antibiotics</fullName>
    </submittedName>
</protein>
<feature type="transmembrane region" description="Helical" evidence="2">
    <location>
        <begin position="448"/>
        <end position="473"/>
    </location>
</feature>
<dbReference type="AlphaFoldDB" id="A0A9W6FS20"/>
<evidence type="ECO:0000313" key="3">
    <source>
        <dbReference type="EMBL" id="GLI27693.1"/>
    </source>
</evidence>
<organism evidence="3 4">
    <name type="scientific">Agromyces rhizosphaerae</name>
    <dbReference type="NCBI Taxonomy" id="88374"/>
    <lineage>
        <taxon>Bacteria</taxon>
        <taxon>Bacillati</taxon>
        <taxon>Actinomycetota</taxon>
        <taxon>Actinomycetes</taxon>
        <taxon>Micrococcales</taxon>
        <taxon>Microbacteriaceae</taxon>
        <taxon>Agromyces</taxon>
    </lineage>
</organism>
<keyword evidence="4" id="KW-1185">Reference proteome</keyword>
<accession>A0A9W6FS20</accession>
<feature type="compositionally biased region" description="Low complexity" evidence="1">
    <location>
        <begin position="1"/>
        <end position="16"/>
    </location>
</feature>
<feature type="transmembrane region" description="Helical" evidence="2">
    <location>
        <begin position="145"/>
        <end position="166"/>
    </location>
</feature>
<feature type="transmembrane region" description="Helical" evidence="2">
    <location>
        <begin position="206"/>
        <end position="225"/>
    </location>
</feature>
<feature type="transmembrane region" description="Helical" evidence="2">
    <location>
        <begin position="321"/>
        <end position="343"/>
    </location>
</feature>
<evidence type="ECO:0000313" key="4">
    <source>
        <dbReference type="Proteomes" id="UP001144396"/>
    </source>
</evidence>
<reference evidence="3" key="1">
    <citation type="submission" date="2022-12" db="EMBL/GenBank/DDBJ databases">
        <title>Reference genome sequencing for broad-spectrum identification of bacterial and archaeal isolates by mass spectrometry.</title>
        <authorList>
            <person name="Sekiguchi Y."/>
            <person name="Tourlousse D.M."/>
        </authorList>
    </citation>
    <scope>NUCLEOTIDE SEQUENCE</scope>
    <source>
        <strain evidence="3">14</strain>
    </source>
</reference>
<dbReference type="RefSeq" id="WP_281884450.1">
    <property type="nucleotide sequence ID" value="NZ_BSDP01000001.1"/>
</dbReference>
<keyword evidence="2" id="KW-1133">Transmembrane helix</keyword>
<feature type="transmembrane region" description="Helical" evidence="2">
    <location>
        <begin position="406"/>
        <end position="428"/>
    </location>
</feature>
<keyword evidence="2" id="KW-0472">Membrane</keyword>
<dbReference type="EMBL" id="BSDP01000001">
    <property type="protein sequence ID" value="GLI27693.1"/>
    <property type="molecule type" value="Genomic_DNA"/>
</dbReference>
<feature type="transmembrane region" description="Helical" evidence="2">
    <location>
        <begin position="105"/>
        <end position="124"/>
    </location>
</feature>
<gene>
    <name evidence="3" type="ORF">ARHIZOSPH14_19350</name>
</gene>
<feature type="transmembrane region" description="Helical" evidence="2">
    <location>
        <begin position="178"/>
        <end position="199"/>
    </location>
</feature>
<proteinExistence type="predicted"/>
<feature type="transmembrane region" description="Helical" evidence="2">
    <location>
        <begin position="527"/>
        <end position="547"/>
    </location>
</feature>
<keyword evidence="2" id="KW-0812">Transmembrane</keyword>
<evidence type="ECO:0000256" key="2">
    <source>
        <dbReference type="SAM" id="Phobius"/>
    </source>
</evidence>